<accession>A0A927N6E8</accession>
<evidence type="ECO:0000259" key="5">
    <source>
        <dbReference type="PROSITE" id="PS51006"/>
    </source>
</evidence>
<dbReference type="Gene3D" id="3.40.50.150">
    <property type="entry name" value="Vaccinia Virus protein VP39"/>
    <property type="match status" value="1"/>
</dbReference>
<dbReference type="EMBL" id="JADBEM010000001">
    <property type="protein sequence ID" value="MBE1611843.1"/>
    <property type="molecule type" value="Genomic_DNA"/>
</dbReference>
<dbReference type="SUPFAM" id="SSF53335">
    <property type="entry name" value="S-adenosyl-L-methionine-dependent methyltransferases"/>
    <property type="match status" value="1"/>
</dbReference>
<organism evidence="6 7">
    <name type="scientific">Actinopolymorpha pittospori</name>
    <dbReference type="NCBI Taxonomy" id="648752"/>
    <lineage>
        <taxon>Bacteria</taxon>
        <taxon>Bacillati</taxon>
        <taxon>Actinomycetota</taxon>
        <taxon>Actinomycetes</taxon>
        <taxon>Propionibacteriales</taxon>
        <taxon>Actinopolymorphaceae</taxon>
        <taxon>Actinopolymorpha</taxon>
    </lineage>
</organism>
<evidence type="ECO:0000313" key="6">
    <source>
        <dbReference type="EMBL" id="MBE1611843.1"/>
    </source>
</evidence>
<evidence type="ECO:0000256" key="3">
    <source>
        <dbReference type="ARBA" id="ARBA00023115"/>
    </source>
</evidence>
<dbReference type="RefSeq" id="WP_337918323.1">
    <property type="nucleotide sequence ID" value="NZ_BAABJL010000176.1"/>
</dbReference>
<reference evidence="6" key="1">
    <citation type="submission" date="2020-10" db="EMBL/GenBank/DDBJ databases">
        <title>Sequencing the genomes of 1000 actinobacteria strains.</title>
        <authorList>
            <person name="Klenk H.-P."/>
        </authorList>
    </citation>
    <scope>NUCLEOTIDE SEQUENCE</scope>
    <source>
        <strain evidence="6">DSM 45354</strain>
    </source>
</reference>
<feature type="domain" description="PABS" evidence="5">
    <location>
        <begin position="1"/>
        <end position="237"/>
    </location>
</feature>
<dbReference type="GO" id="GO:0016740">
    <property type="term" value="F:transferase activity"/>
    <property type="evidence" value="ECO:0007669"/>
    <property type="project" value="UniProtKB-UniRule"/>
</dbReference>
<sequence length="237" mass="26185">MVRSEIPAPDASRPVTLAVDESARGSVALRRRLTDEGAEVFELITNGTFVMDTLETTTERLLARAALAHPPATGTWSVTVGGLGLGFTVRELLADPRITHVDVVELEPAVVAWVREGLVPDTAGVLDDPRVRAHVDDVRRWLPERPDASTDAILLDVDNGPDFLVHMANTEVYEPPFLAVVKRALRPGGVVAVWSATRSTSLRRRLERTFAGCEEVHRVVEREGRDLDYYLYVARRS</sequence>
<dbReference type="GO" id="GO:0006596">
    <property type="term" value="P:polyamine biosynthetic process"/>
    <property type="evidence" value="ECO:0007669"/>
    <property type="project" value="UniProtKB-UniRule"/>
</dbReference>
<dbReference type="PANTHER" id="PTHR43317:SF3">
    <property type="entry name" value="BLR2883 PROTEIN"/>
    <property type="match status" value="1"/>
</dbReference>
<dbReference type="InterPro" id="IPR030374">
    <property type="entry name" value="PABS"/>
</dbReference>
<evidence type="ECO:0000256" key="2">
    <source>
        <dbReference type="ARBA" id="ARBA00022679"/>
    </source>
</evidence>
<keyword evidence="2 4" id="KW-0808">Transferase</keyword>
<comment type="caution">
    <text evidence="6">The sequence shown here is derived from an EMBL/GenBank/DDBJ whole genome shotgun (WGS) entry which is preliminary data.</text>
</comment>
<comment type="similarity">
    <text evidence="1">Belongs to the spermidine/spermine synthase family.</text>
</comment>
<dbReference type="Pfam" id="PF01564">
    <property type="entry name" value="Spermine_synth"/>
    <property type="match status" value="1"/>
</dbReference>
<evidence type="ECO:0000313" key="7">
    <source>
        <dbReference type="Proteomes" id="UP000638648"/>
    </source>
</evidence>
<dbReference type="InterPro" id="IPR029063">
    <property type="entry name" value="SAM-dependent_MTases_sf"/>
</dbReference>
<dbReference type="PROSITE" id="PS51006">
    <property type="entry name" value="PABS_2"/>
    <property type="match status" value="1"/>
</dbReference>
<evidence type="ECO:0000256" key="1">
    <source>
        <dbReference type="ARBA" id="ARBA00007867"/>
    </source>
</evidence>
<gene>
    <name evidence="6" type="ORF">HEB94_008691</name>
</gene>
<keyword evidence="3 4" id="KW-0620">Polyamine biosynthesis</keyword>
<proteinExistence type="inferred from homology"/>
<name>A0A927N6E8_9ACTN</name>
<evidence type="ECO:0000256" key="4">
    <source>
        <dbReference type="PROSITE-ProRule" id="PRU00354"/>
    </source>
</evidence>
<dbReference type="Proteomes" id="UP000638648">
    <property type="component" value="Unassembled WGS sequence"/>
</dbReference>
<feature type="active site" description="Proton acceptor" evidence="4">
    <location>
        <position position="156"/>
    </location>
</feature>
<keyword evidence="7" id="KW-1185">Reference proteome</keyword>
<dbReference type="AlphaFoldDB" id="A0A927N6E8"/>
<protein>
    <submittedName>
        <fullName evidence="6">Spermidine synthase</fullName>
    </submittedName>
</protein>
<dbReference type="PANTHER" id="PTHR43317">
    <property type="entry name" value="THERMOSPERMINE SYNTHASE ACAULIS5"/>
    <property type="match status" value="1"/>
</dbReference>